<dbReference type="SUPFAM" id="SSF47413">
    <property type="entry name" value="lambda repressor-like DNA-binding domains"/>
    <property type="match status" value="1"/>
</dbReference>
<dbReference type="InterPro" id="IPR001387">
    <property type="entry name" value="Cro/C1-type_HTH"/>
</dbReference>
<name>A0ABD8A6C2_9EURY</name>
<evidence type="ECO:0000313" key="2">
    <source>
        <dbReference type="Proteomes" id="UP001626603"/>
    </source>
</evidence>
<accession>A0ABD8A6C2</accession>
<dbReference type="Gene3D" id="1.10.260.40">
    <property type="entry name" value="lambda repressor-like DNA-binding domains"/>
    <property type="match status" value="1"/>
</dbReference>
<keyword evidence="2" id="KW-1185">Reference proteome</keyword>
<protein>
    <submittedName>
        <fullName evidence="1">Transcriptional regulator</fullName>
    </submittedName>
</protein>
<dbReference type="EMBL" id="CP137641">
    <property type="protein sequence ID" value="WOX55105.1"/>
    <property type="molecule type" value="Genomic_DNA"/>
</dbReference>
<gene>
    <name evidence="1" type="ORF">R6Y95_06420</name>
</gene>
<dbReference type="Proteomes" id="UP001626603">
    <property type="component" value="Chromosome"/>
</dbReference>
<dbReference type="InterPro" id="IPR010982">
    <property type="entry name" value="Lambda_DNA-bd_dom_sf"/>
</dbReference>
<organism evidence="1 2">
    <name type="scientific">Methanoculleus palmolei</name>
    <dbReference type="NCBI Taxonomy" id="72612"/>
    <lineage>
        <taxon>Archaea</taxon>
        <taxon>Methanobacteriati</taxon>
        <taxon>Methanobacteriota</taxon>
        <taxon>Stenosarchaea group</taxon>
        <taxon>Methanomicrobia</taxon>
        <taxon>Methanomicrobiales</taxon>
        <taxon>Methanomicrobiaceae</taxon>
        <taxon>Methanoculleus</taxon>
    </lineage>
</organism>
<sequence length="109" mass="12003">MDLPCQKIIWGVLPAIRAAIAVDLVKCGVSQTQAARLMEIAPSAVSQYLSGRRGYRVEFNEEAKEAIRSLAWDLKEGRVENLGNRICEICKQVRGEGDRCGTGQESPEP</sequence>
<reference evidence="1 2" key="1">
    <citation type="submission" date="2023-10" db="EMBL/GenBank/DDBJ databases">
        <title>The complete genome sequence of Methanoculleus palmolei DSM 4273.</title>
        <authorList>
            <person name="Lai S.-J."/>
            <person name="You Y.-T."/>
            <person name="Chen S.-C."/>
        </authorList>
    </citation>
    <scope>NUCLEOTIDE SEQUENCE [LARGE SCALE GENOMIC DNA]</scope>
    <source>
        <strain evidence="1 2">DSM 4273</strain>
    </source>
</reference>
<evidence type="ECO:0000313" key="1">
    <source>
        <dbReference type="EMBL" id="WOX55105.1"/>
    </source>
</evidence>
<dbReference type="CDD" id="cd00093">
    <property type="entry name" value="HTH_XRE"/>
    <property type="match status" value="1"/>
</dbReference>
<dbReference type="PANTHER" id="PTHR40730:SF3">
    <property type="entry name" value="HTH CRO_C1-TYPE DOMAIN-CONTAINING PROTEIN"/>
    <property type="match status" value="1"/>
</dbReference>
<dbReference type="PANTHER" id="PTHR40730">
    <property type="entry name" value="TRANSCRIPTIONAL REGULATOR PROTEIN-LIKE PROTEIN"/>
    <property type="match status" value="1"/>
</dbReference>
<proteinExistence type="predicted"/>
<dbReference type="AlphaFoldDB" id="A0ABD8A6C2"/>